<dbReference type="Proteomes" id="UP000593567">
    <property type="component" value="Unassembled WGS sequence"/>
</dbReference>
<dbReference type="AlphaFoldDB" id="A0A7J7K1R5"/>
<evidence type="ECO:0000313" key="3">
    <source>
        <dbReference type="Proteomes" id="UP000593567"/>
    </source>
</evidence>
<gene>
    <name evidence="2" type="ORF">EB796_009170</name>
</gene>
<dbReference type="GO" id="GO:0097500">
    <property type="term" value="P:receptor localization to non-motile cilium"/>
    <property type="evidence" value="ECO:0007669"/>
    <property type="project" value="TreeGrafter"/>
</dbReference>
<feature type="signal peptide" evidence="1">
    <location>
        <begin position="1"/>
        <end position="19"/>
    </location>
</feature>
<dbReference type="GO" id="GO:0060271">
    <property type="term" value="P:cilium assembly"/>
    <property type="evidence" value="ECO:0007669"/>
    <property type="project" value="InterPro"/>
</dbReference>
<evidence type="ECO:0000313" key="2">
    <source>
        <dbReference type="EMBL" id="KAF6032569.1"/>
    </source>
</evidence>
<accession>A0A7J7K1R5</accession>
<dbReference type="OrthoDB" id="2154978at2759"/>
<evidence type="ECO:0000256" key="1">
    <source>
        <dbReference type="SAM" id="SignalP"/>
    </source>
</evidence>
<feature type="chain" id="PRO_5029729477" evidence="1">
    <location>
        <begin position="20"/>
        <end position="81"/>
    </location>
</feature>
<organism evidence="2 3">
    <name type="scientific">Bugula neritina</name>
    <name type="common">Brown bryozoan</name>
    <name type="synonym">Sertularia neritina</name>
    <dbReference type="NCBI Taxonomy" id="10212"/>
    <lineage>
        <taxon>Eukaryota</taxon>
        <taxon>Metazoa</taxon>
        <taxon>Spiralia</taxon>
        <taxon>Lophotrochozoa</taxon>
        <taxon>Bryozoa</taxon>
        <taxon>Gymnolaemata</taxon>
        <taxon>Cheilostomatida</taxon>
        <taxon>Flustrina</taxon>
        <taxon>Buguloidea</taxon>
        <taxon>Bugulidae</taxon>
        <taxon>Bugula</taxon>
    </lineage>
</organism>
<dbReference type="PANTHER" id="PTHR28596:SF1">
    <property type="entry name" value="BBSOME-INTERACTING PROTEIN 1"/>
    <property type="match status" value="1"/>
</dbReference>
<dbReference type="EMBL" id="VXIV02001497">
    <property type="protein sequence ID" value="KAF6032569.1"/>
    <property type="molecule type" value="Genomic_DNA"/>
</dbReference>
<sequence length="81" mass="9188">MFNFVVQSIYLALVSLLIAQVIPQAGELFHEDVPSSILCKPKILPLKSVTLEKLEKMQKEAQDAVMEQEALEREQRQNGSF</sequence>
<comment type="caution">
    <text evidence="2">The sequence shown here is derived from an EMBL/GenBank/DDBJ whole genome shotgun (WGS) entry which is preliminary data.</text>
</comment>
<dbReference type="Pfam" id="PF14777">
    <property type="entry name" value="BBIP10"/>
    <property type="match status" value="1"/>
</dbReference>
<dbReference type="PANTHER" id="PTHR28596">
    <property type="entry name" value="BBSOME-INTERACTING PROTEIN 1"/>
    <property type="match status" value="1"/>
</dbReference>
<keyword evidence="3" id="KW-1185">Reference proteome</keyword>
<dbReference type="InterPro" id="IPR028233">
    <property type="entry name" value="BBIP10"/>
</dbReference>
<proteinExistence type="predicted"/>
<dbReference type="GO" id="GO:0034464">
    <property type="term" value="C:BBSome"/>
    <property type="evidence" value="ECO:0007669"/>
    <property type="project" value="InterPro"/>
</dbReference>
<reference evidence="2" key="1">
    <citation type="submission" date="2020-06" db="EMBL/GenBank/DDBJ databases">
        <title>Draft genome of Bugula neritina, a colonial animal packing powerful symbionts and potential medicines.</title>
        <authorList>
            <person name="Rayko M."/>
        </authorList>
    </citation>
    <scope>NUCLEOTIDE SEQUENCE [LARGE SCALE GENOMIC DNA]</scope>
    <source>
        <strain evidence="2">Kwan_BN1</strain>
    </source>
</reference>
<name>A0A7J7K1R5_BUGNE</name>
<protein>
    <submittedName>
        <fullName evidence="2">BBIP1</fullName>
    </submittedName>
</protein>
<keyword evidence="1" id="KW-0732">Signal</keyword>